<sequence>MLRHARKAIVLAAIGLAIAGCSSHKKQAKQDPFAGVGSPIYPGSGPVPWGGGRYHVGKPYQVAGVWFTPKEQPNYDRKGTASWYGEDFNRRKTSNGEWFDMNRLTAAHATLPLPSYAKVTNLENGREVVVRINDRGPFVDTRVMDLSKAAASELGYLNQGTAKVRVQYIGPAPLNDKGGRHLVAMNTELERGTPMRKMIAAADHRRGKSAPAETVMVAEAAPVKKKQAPKVVAETVAFEQPAEPVQAAPGPTGEVSYYIQLGSFSDGGNAARARDQFASVWPVQFIELSGAAGPVYRVRLGPISDNDDAQTALSDARSAGFTDARLIKSEAVQAALQ</sequence>
<comment type="similarity">
    <text evidence="4 5">Belongs to the RlpA family.</text>
</comment>
<evidence type="ECO:0000256" key="6">
    <source>
        <dbReference type="SAM" id="SignalP"/>
    </source>
</evidence>
<dbReference type="GO" id="GO:0005886">
    <property type="term" value="C:plasma membrane"/>
    <property type="evidence" value="ECO:0007669"/>
    <property type="project" value="UniProtKB-SubCell"/>
</dbReference>
<feature type="signal peptide" evidence="6">
    <location>
        <begin position="1"/>
        <end position="19"/>
    </location>
</feature>
<dbReference type="SUPFAM" id="SSF110997">
    <property type="entry name" value="Sporulation related repeat"/>
    <property type="match status" value="1"/>
</dbReference>
<dbReference type="Proteomes" id="UP000248795">
    <property type="component" value="Unassembled WGS sequence"/>
</dbReference>
<feature type="chain" id="PRO_5016183710" description="Endolytic peptidoglycan transglycosylase RlpA" evidence="6">
    <location>
        <begin position="20"/>
        <end position="337"/>
    </location>
</feature>
<dbReference type="GO" id="GO:0042834">
    <property type="term" value="F:peptidoglycan binding"/>
    <property type="evidence" value="ECO:0007669"/>
    <property type="project" value="InterPro"/>
</dbReference>
<feature type="domain" description="SPOR" evidence="7">
    <location>
        <begin position="251"/>
        <end position="329"/>
    </location>
</feature>
<dbReference type="GO" id="GO:0009279">
    <property type="term" value="C:cell outer membrane"/>
    <property type="evidence" value="ECO:0007669"/>
    <property type="project" value="TreeGrafter"/>
</dbReference>
<dbReference type="InterPro" id="IPR036680">
    <property type="entry name" value="SPOR-like_sf"/>
</dbReference>
<dbReference type="InterPro" id="IPR009009">
    <property type="entry name" value="RlpA-like_DPBB"/>
</dbReference>
<dbReference type="GO" id="GO:0071555">
    <property type="term" value="P:cell wall organization"/>
    <property type="evidence" value="ECO:0007669"/>
    <property type="project" value="UniProtKB-KW"/>
</dbReference>
<dbReference type="PROSITE" id="PS51257">
    <property type="entry name" value="PROKAR_LIPOPROTEIN"/>
    <property type="match status" value="1"/>
</dbReference>
<name>A0A2W2ANK1_9HYPH</name>
<dbReference type="HAMAP" id="MF_02071">
    <property type="entry name" value="RlpA"/>
    <property type="match status" value="1"/>
</dbReference>
<comment type="caution">
    <text evidence="8">The sequence shown here is derived from an EMBL/GenBank/DDBJ whole genome shotgun (WGS) entry which is preliminary data.</text>
</comment>
<evidence type="ECO:0000259" key="7">
    <source>
        <dbReference type="PROSITE" id="PS51724"/>
    </source>
</evidence>
<evidence type="ECO:0000313" key="8">
    <source>
        <dbReference type="EMBL" id="PZF76971.1"/>
    </source>
</evidence>
<dbReference type="CDD" id="cd22268">
    <property type="entry name" value="DPBB_RlpA-like"/>
    <property type="match status" value="1"/>
</dbReference>
<keyword evidence="4" id="KW-1003">Cell membrane</keyword>
<dbReference type="EMBL" id="QKVK01000004">
    <property type="protein sequence ID" value="PZF76971.1"/>
    <property type="molecule type" value="Genomic_DNA"/>
</dbReference>
<dbReference type="SUPFAM" id="SSF50685">
    <property type="entry name" value="Barwin-like endoglucanases"/>
    <property type="match status" value="1"/>
</dbReference>
<accession>A0A2W2ANK1</accession>
<evidence type="ECO:0000256" key="5">
    <source>
        <dbReference type="RuleBase" id="RU003495"/>
    </source>
</evidence>
<dbReference type="Pfam" id="PF03330">
    <property type="entry name" value="DPBB_1"/>
    <property type="match status" value="1"/>
</dbReference>
<dbReference type="GO" id="GO:0000270">
    <property type="term" value="P:peptidoglycan metabolic process"/>
    <property type="evidence" value="ECO:0007669"/>
    <property type="project" value="UniProtKB-UniRule"/>
</dbReference>
<dbReference type="FunFam" id="2.40.40.10:FF:000003">
    <property type="entry name" value="Endolytic peptidoglycan transglycosylase RlpA"/>
    <property type="match status" value="1"/>
</dbReference>
<evidence type="ECO:0000313" key="9">
    <source>
        <dbReference type="Proteomes" id="UP000248795"/>
    </source>
</evidence>
<evidence type="ECO:0000256" key="1">
    <source>
        <dbReference type="ARBA" id="ARBA00022729"/>
    </source>
</evidence>
<protein>
    <recommendedName>
        <fullName evidence="4">Endolytic peptidoglycan transglycosylase RlpA</fullName>
        <ecNumber evidence="4">4.2.2.-</ecNumber>
    </recommendedName>
</protein>
<dbReference type="PANTHER" id="PTHR34183">
    <property type="entry name" value="ENDOLYTIC PEPTIDOGLYCAN TRANSGLYCOSYLASE RLPA"/>
    <property type="match status" value="1"/>
</dbReference>
<dbReference type="PROSITE" id="PS51724">
    <property type="entry name" value="SPOR"/>
    <property type="match status" value="1"/>
</dbReference>
<dbReference type="Gene3D" id="3.30.70.1070">
    <property type="entry name" value="Sporulation related repeat"/>
    <property type="match status" value="1"/>
</dbReference>
<keyword evidence="3 4" id="KW-0961">Cell wall biogenesis/degradation</keyword>
<keyword evidence="2 4" id="KW-0456">Lyase</keyword>
<evidence type="ECO:0000256" key="3">
    <source>
        <dbReference type="ARBA" id="ARBA00023316"/>
    </source>
</evidence>
<dbReference type="AlphaFoldDB" id="A0A2W2ANK1"/>
<dbReference type="GO" id="GO:0008932">
    <property type="term" value="F:lytic endotransglycosylase activity"/>
    <property type="evidence" value="ECO:0007669"/>
    <property type="project" value="UniProtKB-UniRule"/>
</dbReference>
<dbReference type="InterPro" id="IPR034718">
    <property type="entry name" value="RlpA"/>
</dbReference>
<reference evidence="9" key="1">
    <citation type="submission" date="2018-06" db="EMBL/GenBank/DDBJ databases">
        <title>Aestuariibacter litoralis strain KCTC 52945T.</title>
        <authorList>
            <person name="Li X."/>
            <person name="Salam N."/>
            <person name="Li J.-L."/>
            <person name="Chen Y.-M."/>
            <person name="Yang Z.-W."/>
            <person name="Zhang L.-Y."/>
            <person name="Han M.-X."/>
            <person name="Xiao M."/>
            <person name="Li W.-J."/>
        </authorList>
    </citation>
    <scope>NUCLEOTIDE SEQUENCE [LARGE SCALE GENOMIC DNA]</scope>
    <source>
        <strain evidence="9">KCTC 52945</strain>
    </source>
</reference>
<comment type="subcellular location">
    <subcellularLocation>
        <location evidence="4">Cell membrane</location>
        <topology evidence="4">Lipid-anchor</topology>
    </subcellularLocation>
</comment>
<keyword evidence="9" id="KW-1185">Reference proteome</keyword>
<keyword evidence="1 6" id="KW-0732">Signal</keyword>
<proteinExistence type="inferred from homology"/>
<keyword evidence="4 8" id="KW-0449">Lipoprotein</keyword>
<dbReference type="InterPro" id="IPR036908">
    <property type="entry name" value="RlpA-like_sf"/>
</dbReference>
<keyword evidence="4" id="KW-0564">Palmitate</keyword>
<dbReference type="Pfam" id="PF05036">
    <property type="entry name" value="SPOR"/>
    <property type="match status" value="1"/>
</dbReference>
<evidence type="ECO:0000256" key="2">
    <source>
        <dbReference type="ARBA" id="ARBA00023239"/>
    </source>
</evidence>
<comment type="function">
    <text evidence="4">Lytic transglycosylase with a strong preference for naked glycan strands that lack stem peptides.</text>
</comment>
<keyword evidence="4" id="KW-0472">Membrane</keyword>
<dbReference type="InterPro" id="IPR012997">
    <property type="entry name" value="RplA"/>
</dbReference>
<dbReference type="InterPro" id="IPR007730">
    <property type="entry name" value="SPOR-like_dom"/>
</dbReference>
<dbReference type="PANTHER" id="PTHR34183:SF1">
    <property type="entry name" value="ENDOLYTIC PEPTIDOGLYCAN TRANSGLYCOSYLASE RLPA"/>
    <property type="match status" value="1"/>
</dbReference>
<dbReference type="EC" id="4.2.2.-" evidence="4"/>
<gene>
    <name evidence="4" type="primary">rlpA</name>
    <name evidence="8" type="ORF">DK847_10995</name>
</gene>
<organism evidence="8 9">
    <name type="scientific">Aestuariivirga litoralis</name>
    <dbReference type="NCBI Taxonomy" id="2650924"/>
    <lineage>
        <taxon>Bacteria</taxon>
        <taxon>Pseudomonadati</taxon>
        <taxon>Pseudomonadota</taxon>
        <taxon>Alphaproteobacteria</taxon>
        <taxon>Hyphomicrobiales</taxon>
        <taxon>Aestuariivirgaceae</taxon>
        <taxon>Aestuariivirga</taxon>
    </lineage>
</organism>
<dbReference type="RefSeq" id="WP_111198548.1">
    <property type="nucleotide sequence ID" value="NZ_QKVK01000004.1"/>
</dbReference>
<evidence type="ECO:0000256" key="4">
    <source>
        <dbReference type="HAMAP-Rule" id="MF_02071"/>
    </source>
</evidence>
<dbReference type="Gene3D" id="2.40.40.10">
    <property type="entry name" value="RlpA-like domain"/>
    <property type="match status" value="1"/>
</dbReference>
<dbReference type="NCBIfam" id="TIGR00413">
    <property type="entry name" value="rlpA"/>
    <property type="match status" value="1"/>
</dbReference>